<dbReference type="InterPro" id="IPR014162">
    <property type="entry name" value="CpoB_C"/>
</dbReference>
<dbReference type="InterPro" id="IPR034706">
    <property type="entry name" value="CpoB"/>
</dbReference>
<gene>
    <name evidence="1" type="primary">cpoB</name>
    <name evidence="3" type="ORF">C8N43_1579</name>
</gene>
<dbReference type="EMBL" id="QBKS01000001">
    <property type="protein sequence ID" value="PTX56914.1"/>
    <property type="molecule type" value="Genomic_DNA"/>
</dbReference>
<keyword evidence="4" id="KW-1185">Reference proteome</keyword>
<comment type="function">
    <text evidence="1">Mediates coordination of peptidoglycan synthesis and outer membrane constriction during cell division.</text>
</comment>
<dbReference type="Pfam" id="PF13174">
    <property type="entry name" value="TPR_6"/>
    <property type="match status" value="1"/>
</dbReference>
<keyword evidence="1" id="KW-0732">Signal</keyword>
<evidence type="ECO:0000313" key="3">
    <source>
        <dbReference type="EMBL" id="PTX56914.1"/>
    </source>
</evidence>
<accession>A0A2T6BLG6</accession>
<comment type="similarity">
    <text evidence="1">Belongs to the CpoB family.</text>
</comment>
<dbReference type="GO" id="GO:0030288">
    <property type="term" value="C:outer membrane-bounded periplasmic space"/>
    <property type="evidence" value="ECO:0007669"/>
    <property type="project" value="UniProtKB-UniRule"/>
</dbReference>
<feature type="coiled-coil region" evidence="1">
    <location>
        <begin position="25"/>
        <end position="84"/>
    </location>
</feature>
<keyword evidence="1" id="KW-0175">Coiled coil</keyword>
<dbReference type="Gene3D" id="1.25.40.10">
    <property type="entry name" value="Tetratricopeptide repeat domain"/>
    <property type="match status" value="1"/>
</dbReference>
<dbReference type="Pfam" id="PF13432">
    <property type="entry name" value="TPR_16"/>
    <property type="match status" value="1"/>
</dbReference>
<dbReference type="NCBIfam" id="TIGR02795">
    <property type="entry name" value="tol_pal_ybgF"/>
    <property type="match status" value="1"/>
</dbReference>
<proteinExistence type="inferred from homology"/>
<evidence type="ECO:0000313" key="4">
    <source>
        <dbReference type="Proteomes" id="UP000243978"/>
    </source>
</evidence>
<keyword evidence="1" id="KW-0574">Periplasm</keyword>
<name>A0A2T6BLG6_9RHOB</name>
<comment type="subcellular location">
    <subcellularLocation>
        <location evidence="1">Periplasm</location>
    </subcellularLocation>
</comment>
<dbReference type="PROSITE" id="PS50005">
    <property type="entry name" value="TPR"/>
    <property type="match status" value="1"/>
</dbReference>
<feature type="chain" id="PRO_5015795059" description="Cell division coordinator CpoB" evidence="1">
    <location>
        <begin position="21"/>
        <end position="273"/>
    </location>
</feature>
<dbReference type="SUPFAM" id="SSF48452">
    <property type="entry name" value="TPR-like"/>
    <property type="match status" value="1"/>
</dbReference>
<keyword evidence="2" id="KW-0802">TPR repeat</keyword>
<reference evidence="3 4" key="1">
    <citation type="submission" date="2018-04" db="EMBL/GenBank/DDBJ databases">
        <title>Genomic Encyclopedia of Archaeal and Bacterial Type Strains, Phase II (KMG-II): from individual species to whole genera.</title>
        <authorList>
            <person name="Goeker M."/>
        </authorList>
    </citation>
    <scope>NUCLEOTIDE SEQUENCE [LARGE SCALE GENOMIC DNA]</scope>
    <source>
        <strain evidence="3 4">DSM 100977</strain>
    </source>
</reference>
<dbReference type="GO" id="GO:0043093">
    <property type="term" value="P:FtsZ-dependent cytokinesis"/>
    <property type="evidence" value="ECO:0007669"/>
    <property type="project" value="UniProtKB-UniRule"/>
</dbReference>
<dbReference type="InterPro" id="IPR011990">
    <property type="entry name" value="TPR-like_helical_dom_sf"/>
</dbReference>
<keyword evidence="1" id="KW-0132">Cell division</keyword>
<comment type="caution">
    <text evidence="3">The sequence shown here is derived from an EMBL/GenBank/DDBJ whole genome shotgun (WGS) entry which is preliminary data.</text>
</comment>
<dbReference type="InterPro" id="IPR019734">
    <property type="entry name" value="TPR_rpt"/>
</dbReference>
<dbReference type="Gene3D" id="1.20.5.340">
    <property type="match status" value="1"/>
</dbReference>
<evidence type="ECO:0000256" key="2">
    <source>
        <dbReference type="PROSITE-ProRule" id="PRU00339"/>
    </source>
</evidence>
<keyword evidence="1" id="KW-0131">Cell cycle</keyword>
<dbReference type="HAMAP" id="MF_02066">
    <property type="entry name" value="CpoB"/>
    <property type="match status" value="1"/>
</dbReference>
<sequence length="273" mass="28820" precursor="true">MMRKVIGFTVALMLAAPAAAQDSTLADIRAELGQLNGEITRLRAEMSSGNTGGLTVTGDMLQRMDTIEAELSRLTSRTESLENRINRVVTDGTNRVGDLEFRLCELEAGCDIGSLGTTQPLGGETGGATPAVVAPSQPADTGGVELAISEKADYERAQEALASGDFRSAAEQFATFNESYPGGPLAADAYFFRGEALAKLGDWNNAARSYLESFSGSPDAPRAPEALLRLGLALYELGQAEEACLMLQEVGVRYPGSDQVLPANSSMRNLGCS</sequence>
<evidence type="ECO:0000256" key="1">
    <source>
        <dbReference type="HAMAP-Rule" id="MF_02066"/>
    </source>
</evidence>
<feature type="signal peptide" evidence="1">
    <location>
        <begin position="1"/>
        <end position="20"/>
    </location>
</feature>
<protein>
    <recommendedName>
        <fullName evidence="1">Cell division coordinator CpoB</fullName>
    </recommendedName>
</protein>
<dbReference type="Proteomes" id="UP000243978">
    <property type="component" value="Unassembled WGS sequence"/>
</dbReference>
<feature type="repeat" description="TPR" evidence="2">
    <location>
        <begin position="187"/>
        <end position="220"/>
    </location>
</feature>
<dbReference type="AlphaFoldDB" id="A0A2T6BLG6"/>
<organism evidence="3 4">
    <name type="scientific">Litoreibacter ponti</name>
    <dbReference type="NCBI Taxonomy" id="1510457"/>
    <lineage>
        <taxon>Bacteria</taxon>
        <taxon>Pseudomonadati</taxon>
        <taxon>Pseudomonadota</taxon>
        <taxon>Alphaproteobacteria</taxon>
        <taxon>Rhodobacterales</taxon>
        <taxon>Roseobacteraceae</taxon>
        <taxon>Litoreibacter</taxon>
    </lineage>
</organism>